<dbReference type="PANTHER" id="PTHR43399">
    <property type="entry name" value="SUBTILISIN-RELATED"/>
    <property type="match status" value="1"/>
</dbReference>
<comment type="similarity">
    <text evidence="1 2">Belongs to the peptidase S8 family.</text>
</comment>
<evidence type="ECO:0000259" key="4">
    <source>
        <dbReference type="Pfam" id="PF00082"/>
    </source>
</evidence>
<organism evidence="5 6">
    <name type="scientific">Asanoa iriomotensis</name>
    <dbReference type="NCBI Taxonomy" id="234613"/>
    <lineage>
        <taxon>Bacteria</taxon>
        <taxon>Bacillati</taxon>
        <taxon>Actinomycetota</taxon>
        <taxon>Actinomycetes</taxon>
        <taxon>Micromonosporales</taxon>
        <taxon>Micromonosporaceae</taxon>
        <taxon>Asanoa</taxon>
    </lineage>
</organism>
<reference evidence="5 6" key="1">
    <citation type="submission" date="2021-01" db="EMBL/GenBank/DDBJ databases">
        <title>Whole genome shotgun sequence of Asanoa iriomotensis NBRC 100142.</title>
        <authorList>
            <person name="Komaki H."/>
            <person name="Tamura T."/>
        </authorList>
    </citation>
    <scope>NUCLEOTIDE SEQUENCE [LARGE SCALE GENOMIC DNA]</scope>
    <source>
        <strain evidence="5 6">NBRC 100142</strain>
    </source>
</reference>
<evidence type="ECO:0000256" key="3">
    <source>
        <dbReference type="SAM" id="Phobius"/>
    </source>
</evidence>
<dbReference type="Pfam" id="PF00082">
    <property type="entry name" value="Peptidase_S8"/>
    <property type="match status" value="1"/>
</dbReference>
<dbReference type="PROSITE" id="PS51892">
    <property type="entry name" value="SUBTILASE"/>
    <property type="match status" value="1"/>
</dbReference>
<proteinExistence type="inferred from homology"/>
<dbReference type="SUPFAM" id="SSF52743">
    <property type="entry name" value="Subtilisin-like"/>
    <property type="match status" value="1"/>
</dbReference>
<gene>
    <name evidence="5" type="ORF">Air01nite_64390</name>
</gene>
<accession>A0ABQ4CC41</accession>
<dbReference type="InterPro" id="IPR000209">
    <property type="entry name" value="Peptidase_S8/S53_dom"/>
</dbReference>
<evidence type="ECO:0000313" key="5">
    <source>
        <dbReference type="EMBL" id="GIF60344.1"/>
    </source>
</evidence>
<keyword evidence="6" id="KW-1185">Reference proteome</keyword>
<keyword evidence="3" id="KW-0812">Transmembrane</keyword>
<evidence type="ECO:0000313" key="6">
    <source>
        <dbReference type="Proteomes" id="UP000624325"/>
    </source>
</evidence>
<dbReference type="Proteomes" id="UP000624325">
    <property type="component" value="Unassembled WGS sequence"/>
</dbReference>
<comment type="caution">
    <text evidence="2">Lacks conserved residue(s) required for the propagation of feature annotation.</text>
</comment>
<dbReference type="InterPro" id="IPR051048">
    <property type="entry name" value="Peptidase_S8/S53_subtilisin"/>
</dbReference>
<comment type="caution">
    <text evidence="5">The sequence shown here is derived from an EMBL/GenBank/DDBJ whole genome shotgun (WGS) entry which is preliminary data.</text>
</comment>
<evidence type="ECO:0000256" key="2">
    <source>
        <dbReference type="PROSITE-ProRule" id="PRU01240"/>
    </source>
</evidence>
<feature type="domain" description="Peptidase S8/S53" evidence="4">
    <location>
        <begin position="1"/>
        <end position="198"/>
    </location>
</feature>
<dbReference type="InterPro" id="IPR036852">
    <property type="entry name" value="Peptidase_S8/S53_dom_sf"/>
</dbReference>
<dbReference type="PANTHER" id="PTHR43399:SF4">
    <property type="entry name" value="CELL WALL-ASSOCIATED PROTEASE"/>
    <property type="match status" value="1"/>
</dbReference>
<dbReference type="EMBL" id="BONC01000065">
    <property type="protein sequence ID" value="GIF60344.1"/>
    <property type="molecule type" value="Genomic_DNA"/>
</dbReference>
<name>A0ABQ4CC41_9ACTN</name>
<keyword evidence="3" id="KW-1133">Transmembrane helix</keyword>
<protein>
    <recommendedName>
        <fullName evidence="4">Peptidase S8/S53 domain-containing protein</fullName>
    </recommendedName>
</protein>
<evidence type="ECO:0000256" key="1">
    <source>
        <dbReference type="ARBA" id="ARBA00011073"/>
    </source>
</evidence>
<feature type="transmembrane region" description="Helical" evidence="3">
    <location>
        <begin position="234"/>
        <end position="256"/>
    </location>
</feature>
<dbReference type="Gene3D" id="3.40.50.200">
    <property type="entry name" value="Peptidase S8/S53 domain"/>
    <property type="match status" value="1"/>
</dbReference>
<sequence>MAGIIAAHGRGGTGAIGIAPKAKILPVAASLGTDLGGQDNVALGIAWATANGATVINISGGGNPSPDLRLAVEDALRKNIVVVAAAGNRPMSQVGFPAAYPGVLAVGATDRSGNHADISVTGESIVIAAPGVEIMTTRRRGAYGTGTGTSDAAAIVSGAAALVRSRFPQLTAAEVIRRLTATATDKGQPGHDDQYGYGALNLVAALTDDIPSIAPPNTTIATNAPEPSPQGGRWVAIWGLVAVVVVIAAFAVHVYARRHRGRRGPVA</sequence>
<keyword evidence="3" id="KW-0472">Membrane</keyword>